<dbReference type="AlphaFoldDB" id="A0AAN0W0M4"/>
<organism evidence="2 3">
    <name type="scientific">Vibrio coralliilyticus</name>
    <dbReference type="NCBI Taxonomy" id="190893"/>
    <lineage>
        <taxon>Bacteria</taxon>
        <taxon>Pseudomonadati</taxon>
        <taxon>Pseudomonadota</taxon>
        <taxon>Gammaproteobacteria</taxon>
        <taxon>Vibrionales</taxon>
        <taxon>Vibrionaceae</taxon>
        <taxon>Vibrio</taxon>
    </lineage>
</organism>
<name>A0AAN0W0M4_9VIBR</name>
<dbReference type="EMBL" id="CP009620">
    <property type="protein sequence ID" value="AIW22835.1"/>
    <property type="molecule type" value="Genomic_DNA"/>
</dbReference>
<dbReference type="RefSeq" id="WP_043011735.1">
    <property type="nucleotide sequence ID" value="NZ_CP009620.1"/>
</dbReference>
<geneLocation type="plasmid" evidence="2 3">
    <name>p319</name>
</geneLocation>
<protein>
    <submittedName>
        <fullName evidence="2">Uncharacterized protein</fullName>
    </submittedName>
</protein>
<proteinExistence type="predicted"/>
<accession>A0AAN0W0M4</accession>
<keyword evidence="3" id="KW-1185">Reference proteome</keyword>
<keyword evidence="2" id="KW-0614">Plasmid</keyword>
<keyword evidence="1" id="KW-1133">Transmembrane helix</keyword>
<gene>
    <name evidence="2" type="ORF">IX92_27715</name>
</gene>
<feature type="transmembrane region" description="Helical" evidence="1">
    <location>
        <begin position="72"/>
        <end position="91"/>
    </location>
</feature>
<reference evidence="2 3" key="1">
    <citation type="submission" date="2014-10" db="EMBL/GenBank/DDBJ databases">
        <title>The Complete Genome Sequence for the Shellfish Pathogen Vibrio coralliilyticus RE98 Isolated from a Shellfish Hatchery.</title>
        <authorList>
            <person name="Richards G.P."/>
            <person name="Bono J.L."/>
            <person name="Watson M.A."/>
            <person name="Needleman D.S."/>
        </authorList>
    </citation>
    <scope>NUCLEOTIDE SEQUENCE [LARGE SCALE GENOMIC DNA]</scope>
    <source>
        <strain evidence="2 3">RE98</strain>
        <plasmid evidence="2 3">p319</plasmid>
    </source>
</reference>
<feature type="transmembrane region" description="Helical" evidence="1">
    <location>
        <begin position="6"/>
        <end position="26"/>
    </location>
</feature>
<evidence type="ECO:0000313" key="2">
    <source>
        <dbReference type="EMBL" id="AIW22835.1"/>
    </source>
</evidence>
<dbReference type="KEGG" id="vcy:IX92_27715"/>
<keyword evidence="1" id="KW-0812">Transmembrane</keyword>
<keyword evidence="1" id="KW-0472">Membrane</keyword>
<dbReference type="Proteomes" id="UP000030081">
    <property type="component" value="Plasmid p319"/>
</dbReference>
<sequence>MDSGITSGLIGGLVAAIISTLIIKSAQRKITHGELKHGVFILVLAMVCMTISLFAAWSFVYDDDVHEKAGELVAVIGLFSGFSVFSFVFFAEYFKARGRFNDNGIEFQTPWTGTKKENWDDLVSAKFNPSMHWYTFQFESGNKVRLSSCLLGHGEVLALLHSRGFDLSQCGEQ</sequence>
<evidence type="ECO:0000313" key="3">
    <source>
        <dbReference type="Proteomes" id="UP000030081"/>
    </source>
</evidence>
<feature type="transmembrane region" description="Helical" evidence="1">
    <location>
        <begin position="38"/>
        <end position="60"/>
    </location>
</feature>
<evidence type="ECO:0000256" key="1">
    <source>
        <dbReference type="SAM" id="Phobius"/>
    </source>
</evidence>